<dbReference type="Proteomes" id="UP000177528">
    <property type="component" value="Unassembled WGS sequence"/>
</dbReference>
<evidence type="ECO:0000313" key="1">
    <source>
        <dbReference type="EMBL" id="OGY34110.1"/>
    </source>
</evidence>
<organism evidence="1 2">
    <name type="scientific">Candidatus Andersenbacteria bacterium RIFCSPHIGHO2_12_FULL_45_11</name>
    <dbReference type="NCBI Taxonomy" id="1797281"/>
    <lineage>
        <taxon>Bacteria</taxon>
        <taxon>Candidatus Anderseniibacteriota</taxon>
    </lineage>
</organism>
<sequence>MLLWSATWGNQEFFSKGAPMLTFKGQNGQMIRYSDCNAPSPDDRVWCYNPDCPGGRVIVDFFAFWKNPGGVVEGQSCDTRISTCQEHQAGFEQAKEAFGANQGSGAYLTKEEVNSL</sequence>
<protein>
    <submittedName>
        <fullName evidence="1">Uncharacterized protein</fullName>
    </submittedName>
</protein>
<accession>A0A1G1X3F7</accession>
<dbReference type="AlphaFoldDB" id="A0A1G1X3F7"/>
<proteinExistence type="predicted"/>
<gene>
    <name evidence="1" type="ORF">A3D99_01795</name>
</gene>
<reference evidence="1 2" key="1">
    <citation type="journal article" date="2016" name="Nat. Commun.">
        <title>Thousands of microbial genomes shed light on interconnected biogeochemical processes in an aquifer system.</title>
        <authorList>
            <person name="Anantharaman K."/>
            <person name="Brown C.T."/>
            <person name="Hug L.A."/>
            <person name="Sharon I."/>
            <person name="Castelle C.J."/>
            <person name="Probst A.J."/>
            <person name="Thomas B.C."/>
            <person name="Singh A."/>
            <person name="Wilkins M.J."/>
            <person name="Karaoz U."/>
            <person name="Brodie E.L."/>
            <person name="Williams K.H."/>
            <person name="Hubbard S.S."/>
            <person name="Banfield J.F."/>
        </authorList>
    </citation>
    <scope>NUCLEOTIDE SEQUENCE [LARGE SCALE GENOMIC DNA]</scope>
</reference>
<evidence type="ECO:0000313" key="2">
    <source>
        <dbReference type="Proteomes" id="UP000177528"/>
    </source>
</evidence>
<comment type="caution">
    <text evidence="1">The sequence shown here is derived from an EMBL/GenBank/DDBJ whole genome shotgun (WGS) entry which is preliminary data.</text>
</comment>
<dbReference type="EMBL" id="MHHR01000022">
    <property type="protein sequence ID" value="OGY34110.1"/>
    <property type="molecule type" value="Genomic_DNA"/>
</dbReference>
<name>A0A1G1X3F7_9BACT</name>